<gene>
    <name evidence="2" type="ORF">AHA02nite_19550</name>
</gene>
<keyword evidence="3" id="KW-1185">Reference proteome</keyword>
<dbReference type="EMBL" id="BJYA01000013">
    <property type="protein sequence ID" value="GEN46179.1"/>
    <property type="molecule type" value="Genomic_DNA"/>
</dbReference>
<protein>
    <submittedName>
        <fullName evidence="2">Acetyltransferase</fullName>
    </submittedName>
</protein>
<feature type="domain" description="N-acetyltransferase" evidence="1">
    <location>
        <begin position="7"/>
        <end position="172"/>
    </location>
</feature>
<dbReference type="SUPFAM" id="SSF55729">
    <property type="entry name" value="Acyl-CoA N-acyltransferases (Nat)"/>
    <property type="match status" value="1"/>
</dbReference>
<keyword evidence="2" id="KW-0808">Transferase</keyword>
<dbReference type="PANTHER" id="PTHR43415">
    <property type="entry name" value="SPERMIDINE N(1)-ACETYLTRANSFERASE"/>
    <property type="match status" value="1"/>
</dbReference>
<dbReference type="InterPro" id="IPR000182">
    <property type="entry name" value="GNAT_dom"/>
</dbReference>
<dbReference type="AlphaFoldDB" id="A0A511W509"/>
<dbReference type="OrthoDB" id="9795206at2"/>
<name>A0A511W509_9BACI</name>
<dbReference type="CDD" id="cd04301">
    <property type="entry name" value="NAT_SF"/>
    <property type="match status" value="1"/>
</dbReference>
<evidence type="ECO:0000313" key="3">
    <source>
        <dbReference type="Proteomes" id="UP000321440"/>
    </source>
</evidence>
<organism evidence="2 3">
    <name type="scientific">Alkalibacillus haloalkaliphilus</name>
    <dbReference type="NCBI Taxonomy" id="94136"/>
    <lineage>
        <taxon>Bacteria</taxon>
        <taxon>Bacillati</taxon>
        <taxon>Bacillota</taxon>
        <taxon>Bacilli</taxon>
        <taxon>Bacillales</taxon>
        <taxon>Bacillaceae</taxon>
        <taxon>Alkalibacillus</taxon>
    </lineage>
</organism>
<evidence type="ECO:0000259" key="1">
    <source>
        <dbReference type="PROSITE" id="PS51186"/>
    </source>
</evidence>
<dbReference type="PROSITE" id="PS51186">
    <property type="entry name" value="GNAT"/>
    <property type="match status" value="1"/>
</dbReference>
<dbReference type="Pfam" id="PF13302">
    <property type="entry name" value="Acetyltransf_3"/>
    <property type="match status" value="1"/>
</dbReference>
<dbReference type="Proteomes" id="UP000321440">
    <property type="component" value="Unassembled WGS sequence"/>
</dbReference>
<evidence type="ECO:0000313" key="2">
    <source>
        <dbReference type="EMBL" id="GEN46179.1"/>
    </source>
</evidence>
<sequence>MFSSNRLYLRKVEMEDTELYQSWRNDVDVMYSTNPSLDVYSYEDTRRFVENVLVNSNTSKSYIIVERNGETPIGITSLINMDYKNRNAECIIDLGNKQYWGKGYAKEALTLLLNYAFMEQNLHRVSLKVFDFNEAAIHLYQKLGFKEEGRSREALYRGGNWRDIIHMGLLKDEFNN</sequence>
<dbReference type="RefSeq" id="WP_146816780.1">
    <property type="nucleotide sequence ID" value="NZ_BJYA01000013.1"/>
</dbReference>
<dbReference type="Gene3D" id="3.40.630.30">
    <property type="match status" value="1"/>
</dbReference>
<dbReference type="GO" id="GO:0016747">
    <property type="term" value="F:acyltransferase activity, transferring groups other than amino-acyl groups"/>
    <property type="evidence" value="ECO:0007669"/>
    <property type="project" value="InterPro"/>
</dbReference>
<dbReference type="InterPro" id="IPR016181">
    <property type="entry name" value="Acyl_CoA_acyltransferase"/>
</dbReference>
<comment type="caution">
    <text evidence="2">The sequence shown here is derived from an EMBL/GenBank/DDBJ whole genome shotgun (WGS) entry which is preliminary data.</text>
</comment>
<accession>A0A511W509</accession>
<dbReference type="PANTHER" id="PTHR43415:SF3">
    <property type="entry name" value="GNAT-FAMILY ACETYLTRANSFERASE"/>
    <property type="match status" value="1"/>
</dbReference>
<proteinExistence type="predicted"/>
<reference evidence="2 3" key="1">
    <citation type="submission" date="2019-07" db="EMBL/GenBank/DDBJ databases">
        <title>Whole genome shotgun sequence of Alkalibacillus haloalkaliphilus NBRC 103110.</title>
        <authorList>
            <person name="Hosoyama A."/>
            <person name="Uohara A."/>
            <person name="Ohji S."/>
            <person name="Ichikawa N."/>
        </authorList>
    </citation>
    <scope>NUCLEOTIDE SEQUENCE [LARGE SCALE GENOMIC DNA]</scope>
    <source>
        <strain evidence="2 3">NBRC 103110</strain>
    </source>
</reference>